<dbReference type="EMBL" id="QJNS01000346">
    <property type="protein sequence ID" value="RYO79116.1"/>
    <property type="molecule type" value="Genomic_DNA"/>
</dbReference>
<evidence type="ECO:0000256" key="1">
    <source>
        <dbReference type="SAM" id="MobiDB-lite"/>
    </source>
</evidence>
<reference evidence="3 4" key="1">
    <citation type="submission" date="2018-06" db="EMBL/GenBank/DDBJ databases">
        <title>Complete Genomes of Monosporascus.</title>
        <authorList>
            <person name="Robinson A.J."/>
            <person name="Natvig D.O."/>
        </authorList>
    </citation>
    <scope>NUCLEOTIDE SEQUENCE [LARGE SCALE GENOMIC DNA]</scope>
    <source>
        <strain evidence="3 4">CBS 609.92</strain>
    </source>
</reference>
<evidence type="ECO:0000259" key="2">
    <source>
        <dbReference type="Pfam" id="PF24483"/>
    </source>
</evidence>
<organism evidence="3 4">
    <name type="scientific">Monosporascus cannonballus</name>
    <dbReference type="NCBI Taxonomy" id="155416"/>
    <lineage>
        <taxon>Eukaryota</taxon>
        <taxon>Fungi</taxon>
        <taxon>Dikarya</taxon>
        <taxon>Ascomycota</taxon>
        <taxon>Pezizomycotina</taxon>
        <taxon>Sordariomycetes</taxon>
        <taxon>Xylariomycetidae</taxon>
        <taxon>Xylariales</taxon>
        <taxon>Xylariales incertae sedis</taxon>
        <taxon>Monosporascus</taxon>
    </lineage>
</organism>
<sequence>MHNGTVLVAAAANTQRKNPSRTCTSKDPGHDDPIPTYNRETLLTALHNVAAYINKRGGHVTIVAVGGAVNTIYLQSRATAHDIDFFNEFMTWKESEILLNGAKNALKHDKSLQKQWFNNRTIFFIPRDKRVMLTQEAFKQQDVMFSENGLTMLAAPWKYAFCCKVCRIAGESIHSARPYDLDDAVQYLYRYQYSLRWTSSNGTVIAQVNQKYRLLFKVTYDVIV</sequence>
<dbReference type="Proteomes" id="UP000294003">
    <property type="component" value="Unassembled WGS sequence"/>
</dbReference>
<evidence type="ECO:0000313" key="4">
    <source>
        <dbReference type="Proteomes" id="UP000294003"/>
    </source>
</evidence>
<feature type="region of interest" description="Disordered" evidence="1">
    <location>
        <begin position="11"/>
        <end position="33"/>
    </location>
</feature>
<dbReference type="InterPro" id="IPR056004">
    <property type="entry name" value="DUF7582"/>
</dbReference>
<evidence type="ECO:0000313" key="3">
    <source>
        <dbReference type="EMBL" id="RYO79116.1"/>
    </source>
</evidence>
<dbReference type="Pfam" id="PF24483">
    <property type="entry name" value="DUF7582"/>
    <property type="match status" value="1"/>
</dbReference>
<protein>
    <recommendedName>
        <fullName evidence="2">DUF7582 domain-containing protein</fullName>
    </recommendedName>
</protein>
<feature type="compositionally biased region" description="Polar residues" evidence="1">
    <location>
        <begin position="12"/>
        <end position="25"/>
    </location>
</feature>
<feature type="domain" description="DUF7582" evidence="2">
    <location>
        <begin position="40"/>
        <end position="195"/>
    </location>
</feature>
<gene>
    <name evidence="3" type="ORF">DL762_008328</name>
</gene>
<name>A0ABY0GWT6_9PEZI</name>
<comment type="caution">
    <text evidence="3">The sequence shown here is derived from an EMBL/GenBank/DDBJ whole genome shotgun (WGS) entry which is preliminary data.</text>
</comment>
<keyword evidence="4" id="KW-1185">Reference proteome</keyword>
<accession>A0ABY0GWT6</accession>
<proteinExistence type="predicted"/>